<evidence type="ECO:0000256" key="2">
    <source>
        <dbReference type="ARBA" id="ARBA00023125"/>
    </source>
</evidence>
<dbReference type="InterPro" id="IPR011075">
    <property type="entry name" value="TetR_C"/>
</dbReference>
<keyword evidence="3" id="KW-0804">Transcription</keyword>
<organism evidence="6 7">
    <name type="scientific">Mesorhizobium liriopis</name>
    <dbReference type="NCBI Taxonomy" id="2953882"/>
    <lineage>
        <taxon>Bacteria</taxon>
        <taxon>Pseudomonadati</taxon>
        <taxon>Pseudomonadota</taxon>
        <taxon>Alphaproteobacteria</taxon>
        <taxon>Hyphomicrobiales</taxon>
        <taxon>Phyllobacteriaceae</taxon>
        <taxon>Mesorhizobium</taxon>
    </lineage>
</organism>
<dbReference type="Gene3D" id="1.10.357.10">
    <property type="entry name" value="Tetracycline Repressor, domain 2"/>
    <property type="match status" value="1"/>
</dbReference>
<dbReference type="InterPro" id="IPR009057">
    <property type="entry name" value="Homeodomain-like_sf"/>
</dbReference>
<evidence type="ECO:0000313" key="6">
    <source>
        <dbReference type="EMBL" id="MCO6049320.1"/>
    </source>
</evidence>
<dbReference type="RefSeq" id="WP_252817039.1">
    <property type="nucleotide sequence ID" value="NZ_JAMXQS010000003.1"/>
</dbReference>
<proteinExistence type="predicted"/>
<evidence type="ECO:0000313" key="7">
    <source>
        <dbReference type="Proteomes" id="UP001205906"/>
    </source>
</evidence>
<protein>
    <submittedName>
        <fullName evidence="6">TetR/AcrR family transcriptional regulator</fullName>
    </submittedName>
</protein>
<dbReference type="Gene3D" id="1.10.10.60">
    <property type="entry name" value="Homeodomain-like"/>
    <property type="match status" value="1"/>
</dbReference>
<accession>A0ABT1C3B3</accession>
<keyword evidence="2" id="KW-0238">DNA-binding</keyword>
<dbReference type="EMBL" id="JAMXQS010000003">
    <property type="protein sequence ID" value="MCO6049320.1"/>
    <property type="molecule type" value="Genomic_DNA"/>
</dbReference>
<dbReference type="Pfam" id="PF16859">
    <property type="entry name" value="TetR_C_11"/>
    <property type="match status" value="1"/>
</dbReference>
<sequence>MSRPVLIRPGGRSERIQKAVHEAVRALQAENAEITVALIADRAAVTPSTIYRRWGSLAELLGDVATQHMRPDAQPVSTGSLEGDLLVWLDQFVDEISTGVGRAMIRERVENVALARIAAGYAFANLETLVWRAVERGEPAPDPDRLMDLLVAPVIYRLVFVGQVIEKGYQKELVALATASAPQLQQSAHQPSIRRS</sequence>
<dbReference type="Pfam" id="PF00440">
    <property type="entry name" value="TetR_N"/>
    <property type="match status" value="1"/>
</dbReference>
<dbReference type="InterPro" id="IPR036271">
    <property type="entry name" value="Tet_transcr_reg_TetR-rel_C_sf"/>
</dbReference>
<evidence type="ECO:0000259" key="5">
    <source>
        <dbReference type="Pfam" id="PF16859"/>
    </source>
</evidence>
<gene>
    <name evidence="6" type="ORF">NGM99_05895</name>
</gene>
<dbReference type="InterPro" id="IPR001647">
    <property type="entry name" value="HTH_TetR"/>
</dbReference>
<comment type="caution">
    <text evidence="6">The sequence shown here is derived from an EMBL/GenBank/DDBJ whole genome shotgun (WGS) entry which is preliminary data.</text>
</comment>
<reference evidence="6 7" key="1">
    <citation type="submission" date="2022-06" db="EMBL/GenBank/DDBJ databases">
        <title>Mesorhizobium sp. strain RP14 Genome sequencing and assembly.</title>
        <authorList>
            <person name="Kim I."/>
        </authorList>
    </citation>
    <scope>NUCLEOTIDE SEQUENCE [LARGE SCALE GENOMIC DNA]</scope>
    <source>
        <strain evidence="7">RP14(2022)</strain>
    </source>
</reference>
<evidence type="ECO:0000259" key="4">
    <source>
        <dbReference type="Pfam" id="PF00440"/>
    </source>
</evidence>
<feature type="domain" description="HTH tetR-type" evidence="4">
    <location>
        <begin position="31"/>
        <end position="62"/>
    </location>
</feature>
<evidence type="ECO:0000256" key="3">
    <source>
        <dbReference type="ARBA" id="ARBA00023163"/>
    </source>
</evidence>
<name>A0ABT1C3B3_9HYPH</name>
<keyword evidence="7" id="KW-1185">Reference proteome</keyword>
<dbReference type="SUPFAM" id="SSF46689">
    <property type="entry name" value="Homeodomain-like"/>
    <property type="match status" value="1"/>
</dbReference>
<keyword evidence="1" id="KW-0805">Transcription regulation</keyword>
<evidence type="ECO:0000256" key="1">
    <source>
        <dbReference type="ARBA" id="ARBA00023015"/>
    </source>
</evidence>
<dbReference type="Proteomes" id="UP001205906">
    <property type="component" value="Unassembled WGS sequence"/>
</dbReference>
<dbReference type="SUPFAM" id="SSF48498">
    <property type="entry name" value="Tetracyclin repressor-like, C-terminal domain"/>
    <property type="match status" value="1"/>
</dbReference>
<feature type="domain" description="Tetracyclin repressor-like C-terminal" evidence="5">
    <location>
        <begin position="77"/>
        <end position="176"/>
    </location>
</feature>